<dbReference type="EMBL" id="PFSJ01000007">
    <property type="protein sequence ID" value="PJC23896.1"/>
    <property type="molecule type" value="Genomic_DNA"/>
</dbReference>
<dbReference type="AlphaFoldDB" id="A0A2M8EMC1"/>
<dbReference type="PIRSF" id="PIRSF006639">
    <property type="entry name" value="UCP006639_pph"/>
    <property type="match status" value="1"/>
</dbReference>
<name>A0A2M8EMC1_UNCKA</name>
<comment type="caution">
    <text evidence="2">The sequence shown here is derived from an EMBL/GenBank/DDBJ whole genome shotgun (WGS) entry which is preliminary data.</text>
</comment>
<dbReference type="CDD" id="cd11541">
    <property type="entry name" value="NTP-PPase_u4"/>
    <property type="match status" value="1"/>
</dbReference>
<accession>A0A2M8EMC1</accession>
<feature type="domain" description="NTP pyrophosphohydrolase MazG-like" evidence="1">
    <location>
        <begin position="29"/>
        <end position="98"/>
    </location>
</feature>
<dbReference type="InterPro" id="IPR011379">
    <property type="entry name" value="MazG-related_GP37"/>
</dbReference>
<reference evidence="3" key="1">
    <citation type="submission" date="2017-09" db="EMBL/GenBank/DDBJ databases">
        <title>Depth-based differentiation of microbial function through sediment-hosted aquifers and enrichment of novel symbionts in the deep terrestrial subsurface.</title>
        <authorList>
            <person name="Probst A.J."/>
            <person name="Ladd B."/>
            <person name="Jarett J.K."/>
            <person name="Geller-Mcgrath D.E."/>
            <person name="Sieber C.M.K."/>
            <person name="Emerson J.B."/>
            <person name="Anantharaman K."/>
            <person name="Thomas B.C."/>
            <person name="Malmstrom R."/>
            <person name="Stieglmeier M."/>
            <person name="Klingl A."/>
            <person name="Woyke T."/>
            <person name="Ryan C.M."/>
            <person name="Banfield J.F."/>
        </authorList>
    </citation>
    <scope>NUCLEOTIDE SEQUENCE [LARGE SCALE GENOMIC DNA]</scope>
</reference>
<proteinExistence type="predicted"/>
<dbReference type="Gene3D" id="1.10.287.1080">
    <property type="entry name" value="MazG-like"/>
    <property type="match status" value="1"/>
</dbReference>
<dbReference type="InterPro" id="IPR004518">
    <property type="entry name" value="MazG-like_dom"/>
</dbReference>
<dbReference type="SUPFAM" id="SSF101386">
    <property type="entry name" value="all-alpha NTP pyrophosphatases"/>
    <property type="match status" value="1"/>
</dbReference>
<dbReference type="Pfam" id="PF03819">
    <property type="entry name" value="MazG"/>
    <property type="match status" value="1"/>
</dbReference>
<dbReference type="Proteomes" id="UP000229756">
    <property type="component" value="Unassembled WGS sequence"/>
</dbReference>
<protein>
    <recommendedName>
        <fullName evidence="1">NTP pyrophosphohydrolase MazG-like domain-containing protein</fullName>
    </recommendedName>
</protein>
<evidence type="ECO:0000313" key="2">
    <source>
        <dbReference type="EMBL" id="PJC23896.1"/>
    </source>
</evidence>
<gene>
    <name evidence="2" type="ORF">CO058_01000</name>
</gene>
<sequence>MNFDEYQKKSRETAIYPDLGSNYIYPTLGLAGESGEVSDKIKKVIRDDAGVPSLEKIVDIKKELGDVLWYVSQLSTELGLSLEEIAQSNLDKLFSRKDRGVLHGSGDNR</sequence>
<evidence type="ECO:0000259" key="1">
    <source>
        <dbReference type="Pfam" id="PF03819"/>
    </source>
</evidence>
<evidence type="ECO:0000313" key="3">
    <source>
        <dbReference type="Proteomes" id="UP000229756"/>
    </source>
</evidence>
<organism evidence="2 3">
    <name type="scientific">candidate division WWE3 bacterium CG_4_9_14_0_2_um_filter_35_11</name>
    <dbReference type="NCBI Taxonomy" id="1975077"/>
    <lineage>
        <taxon>Bacteria</taxon>
        <taxon>Katanobacteria</taxon>
    </lineage>
</organism>